<comment type="caution">
    <text evidence="2">The sequence shown here is derived from an EMBL/GenBank/DDBJ whole genome shotgun (WGS) entry which is preliminary data.</text>
</comment>
<dbReference type="CDD" id="cd02219">
    <property type="entry name" value="cupin_YjlB-like"/>
    <property type="match status" value="1"/>
</dbReference>
<accession>A0ABW5X0U2</accession>
<dbReference type="Proteomes" id="UP001597519">
    <property type="component" value="Unassembled WGS sequence"/>
</dbReference>
<dbReference type="PANTHER" id="PTHR36448">
    <property type="entry name" value="BLR7373 PROTEIN"/>
    <property type="match status" value="1"/>
</dbReference>
<proteinExistence type="predicted"/>
<dbReference type="RefSeq" id="WP_377775662.1">
    <property type="nucleotide sequence ID" value="NZ_JBHUOQ010000005.1"/>
</dbReference>
<evidence type="ECO:0000313" key="3">
    <source>
        <dbReference type="Proteomes" id="UP001597519"/>
    </source>
</evidence>
<dbReference type="SUPFAM" id="SSF51182">
    <property type="entry name" value="RmlC-like cupins"/>
    <property type="match status" value="1"/>
</dbReference>
<dbReference type="InterPro" id="IPR047121">
    <property type="entry name" value="YjiB-like"/>
</dbReference>
<reference evidence="3" key="1">
    <citation type="journal article" date="2019" name="Int. J. Syst. Evol. Microbiol.">
        <title>The Global Catalogue of Microorganisms (GCM) 10K type strain sequencing project: providing services to taxonomists for standard genome sequencing and annotation.</title>
        <authorList>
            <consortium name="The Broad Institute Genomics Platform"/>
            <consortium name="The Broad Institute Genome Sequencing Center for Infectious Disease"/>
            <person name="Wu L."/>
            <person name="Ma J."/>
        </authorList>
    </citation>
    <scope>NUCLEOTIDE SEQUENCE [LARGE SCALE GENOMIC DNA]</scope>
    <source>
        <strain evidence="3">KCTC 33575</strain>
    </source>
</reference>
<name>A0ABW5X0U2_9STAP</name>
<dbReference type="InterPro" id="IPR011051">
    <property type="entry name" value="RmlC_Cupin_sf"/>
</dbReference>
<dbReference type="EMBL" id="JBHUOQ010000005">
    <property type="protein sequence ID" value="MFD2831419.1"/>
    <property type="molecule type" value="Genomic_DNA"/>
</dbReference>
<dbReference type="Gene3D" id="2.60.120.10">
    <property type="entry name" value="Jelly Rolls"/>
    <property type="match status" value="1"/>
</dbReference>
<dbReference type="InterPro" id="IPR014710">
    <property type="entry name" value="RmlC-like_jellyroll"/>
</dbReference>
<organism evidence="2 3">
    <name type="scientific">Corticicoccus populi</name>
    <dbReference type="NCBI Taxonomy" id="1812821"/>
    <lineage>
        <taxon>Bacteria</taxon>
        <taxon>Bacillati</taxon>
        <taxon>Bacillota</taxon>
        <taxon>Bacilli</taxon>
        <taxon>Bacillales</taxon>
        <taxon>Staphylococcaceae</taxon>
        <taxon>Corticicoccus</taxon>
    </lineage>
</organism>
<sequence length="171" mass="19487">MRKMDNVEIKTLKCKDDGSIPNHPELELLIYKHAVDPEDDIKSILSENRWLGIWENGIAPFHHYHSNSHEVLIVTGGSAEVQFGGEHGEKIQLEKGDVAILPAGFGHKKLNADDDFTVIGAYPEGKEYDFCYGRPAERPENLKNIKNVPLPENDPLYGREGLLFLYWKYNR</sequence>
<gene>
    <name evidence="2" type="ORF">ACFSX4_13165</name>
</gene>
<dbReference type="InterPro" id="IPR006045">
    <property type="entry name" value="Cupin_1"/>
</dbReference>
<protein>
    <submittedName>
        <fullName evidence="2">Cupin domain-containing protein</fullName>
    </submittedName>
</protein>
<dbReference type="PIRSF" id="PIRSF019307">
    <property type="entry name" value="UCP019307"/>
    <property type="match status" value="1"/>
</dbReference>
<feature type="domain" description="Cupin type-1" evidence="1">
    <location>
        <begin position="33"/>
        <end position="154"/>
    </location>
</feature>
<dbReference type="PANTHER" id="PTHR36448:SF2">
    <property type="entry name" value="CUPIN TYPE-1 DOMAIN-CONTAINING PROTEIN"/>
    <property type="match status" value="1"/>
</dbReference>
<dbReference type="InterPro" id="IPR014500">
    <property type="entry name" value="UCP019307_cupin"/>
</dbReference>
<evidence type="ECO:0000259" key="1">
    <source>
        <dbReference type="SMART" id="SM00835"/>
    </source>
</evidence>
<dbReference type="SMART" id="SM00835">
    <property type="entry name" value="Cupin_1"/>
    <property type="match status" value="1"/>
</dbReference>
<dbReference type="Pfam" id="PF00190">
    <property type="entry name" value="Cupin_1"/>
    <property type="match status" value="1"/>
</dbReference>
<keyword evidence="3" id="KW-1185">Reference proteome</keyword>
<evidence type="ECO:0000313" key="2">
    <source>
        <dbReference type="EMBL" id="MFD2831419.1"/>
    </source>
</evidence>